<gene>
    <name evidence="1" type="ORF">EOE18_14745</name>
</gene>
<accession>A0A437N0X9</accession>
<reference evidence="1 2" key="1">
    <citation type="submission" date="2019-01" db="EMBL/GenBank/DDBJ databases">
        <authorList>
            <person name="Chen W.-M."/>
        </authorList>
    </citation>
    <scope>NUCLEOTIDE SEQUENCE [LARGE SCALE GENOMIC DNA]</scope>
    <source>
        <strain evidence="1 2">FSY-9</strain>
    </source>
</reference>
<evidence type="ECO:0000313" key="2">
    <source>
        <dbReference type="Proteomes" id="UP000282837"/>
    </source>
</evidence>
<evidence type="ECO:0000313" key="1">
    <source>
        <dbReference type="EMBL" id="RVU03578.1"/>
    </source>
</evidence>
<keyword evidence="2" id="KW-1185">Reference proteome</keyword>
<organism evidence="1 2">
    <name type="scientific">Novosphingobium umbonatum</name>
    <dbReference type="NCBI Taxonomy" id="1908524"/>
    <lineage>
        <taxon>Bacteria</taxon>
        <taxon>Pseudomonadati</taxon>
        <taxon>Pseudomonadota</taxon>
        <taxon>Alphaproteobacteria</taxon>
        <taxon>Sphingomonadales</taxon>
        <taxon>Sphingomonadaceae</taxon>
        <taxon>Novosphingobium</taxon>
    </lineage>
</organism>
<protein>
    <submittedName>
        <fullName evidence="1">Uncharacterized protein</fullName>
    </submittedName>
</protein>
<sequence length="59" mass="7148">MKFPKLRLIFERHRYKHPIKARISFDRTSYNVAEGRRTVFSIYVQFPLTDYVASLQVTR</sequence>
<name>A0A437N0X9_9SPHN</name>
<dbReference type="EMBL" id="SACO01000013">
    <property type="protein sequence ID" value="RVU03578.1"/>
    <property type="molecule type" value="Genomic_DNA"/>
</dbReference>
<dbReference type="Proteomes" id="UP000282837">
    <property type="component" value="Unassembled WGS sequence"/>
</dbReference>
<proteinExistence type="predicted"/>
<dbReference type="AlphaFoldDB" id="A0A437N0X9"/>
<dbReference type="RefSeq" id="WP_127710891.1">
    <property type="nucleotide sequence ID" value="NZ_SACO01000013.1"/>
</dbReference>
<comment type="caution">
    <text evidence="1">The sequence shown here is derived from an EMBL/GenBank/DDBJ whole genome shotgun (WGS) entry which is preliminary data.</text>
</comment>